<evidence type="ECO:0000256" key="3">
    <source>
        <dbReference type="ARBA" id="ARBA00022801"/>
    </source>
</evidence>
<gene>
    <name evidence="8" type="ORF">CCMP2556_LOCUS877</name>
</gene>
<evidence type="ECO:0000259" key="7">
    <source>
        <dbReference type="Pfam" id="PF02897"/>
    </source>
</evidence>
<evidence type="ECO:0000256" key="2">
    <source>
        <dbReference type="ARBA" id="ARBA00022670"/>
    </source>
</evidence>
<keyword evidence="3 5" id="KW-0378">Hydrolase</keyword>
<reference evidence="8 9" key="1">
    <citation type="submission" date="2024-02" db="EMBL/GenBank/DDBJ databases">
        <authorList>
            <person name="Chen Y."/>
            <person name="Shah S."/>
            <person name="Dougan E. K."/>
            <person name="Thang M."/>
            <person name="Chan C."/>
        </authorList>
    </citation>
    <scope>NUCLEOTIDE SEQUENCE [LARGE SCALE GENOMIC DNA]</scope>
</reference>
<proteinExistence type="inferred from homology"/>
<evidence type="ECO:0000256" key="4">
    <source>
        <dbReference type="ARBA" id="ARBA00022825"/>
    </source>
</evidence>
<dbReference type="Gene3D" id="3.40.50.1820">
    <property type="entry name" value="alpha/beta hydrolase"/>
    <property type="match status" value="1"/>
</dbReference>
<dbReference type="PANTHER" id="PTHR42881">
    <property type="entry name" value="PROLYL ENDOPEPTIDASE"/>
    <property type="match status" value="1"/>
</dbReference>
<organism evidence="8 9">
    <name type="scientific">Durusdinium trenchii</name>
    <dbReference type="NCBI Taxonomy" id="1381693"/>
    <lineage>
        <taxon>Eukaryota</taxon>
        <taxon>Sar</taxon>
        <taxon>Alveolata</taxon>
        <taxon>Dinophyceae</taxon>
        <taxon>Suessiales</taxon>
        <taxon>Symbiodiniaceae</taxon>
        <taxon>Durusdinium</taxon>
    </lineage>
</organism>
<feature type="domain" description="Peptidase S9 prolyl oligopeptidase catalytic" evidence="6">
    <location>
        <begin position="576"/>
        <end position="794"/>
    </location>
</feature>
<accession>A0ABP0HB47</accession>
<dbReference type="SUPFAM" id="SSF53474">
    <property type="entry name" value="alpha/beta-Hydrolases"/>
    <property type="match status" value="1"/>
</dbReference>
<dbReference type="PRINTS" id="PR00862">
    <property type="entry name" value="PROLIGOPTASE"/>
</dbReference>
<evidence type="ECO:0000259" key="6">
    <source>
        <dbReference type="Pfam" id="PF00326"/>
    </source>
</evidence>
<comment type="similarity">
    <text evidence="1 5">Belongs to the peptidase S9A family.</text>
</comment>
<evidence type="ECO:0000256" key="5">
    <source>
        <dbReference type="RuleBase" id="RU368024"/>
    </source>
</evidence>
<dbReference type="InterPro" id="IPR051167">
    <property type="entry name" value="Prolyl_oligopep/macrocyclase"/>
</dbReference>
<evidence type="ECO:0000313" key="8">
    <source>
        <dbReference type="EMBL" id="CAK8987445.1"/>
    </source>
</evidence>
<dbReference type="InterPro" id="IPR023302">
    <property type="entry name" value="Pept_S9A_N"/>
</dbReference>
<dbReference type="SUPFAM" id="SSF50993">
    <property type="entry name" value="Peptidase/esterase 'gauge' domain"/>
    <property type="match status" value="1"/>
</dbReference>
<dbReference type="Gene3D" id="2.130.10.120">
    <property type="entry name" value="Prolyl oligopeptidase, N-terminal domain"/>
    <property type="match status" value="1"/>
</dbReference>
<dbReference type="InterPro" id="IPR002470">
    <property type="entry name" value="Peptidase_S9A"/>
</dbReference>
<dbReference type="EMBL" id="CAXAMN010000281">
    <property type="protein sequence ID" value="CAK8987445.1"/>
    <property type="molecule type" value="Genomic_DNA"/>
</dbReference>
<name>A0ABP0HB47_9DINO</name>
<keyword evidence="9" id="KW-1185">Reference proteome</keyword>
<protein>
    <recommendedName>
        <fullName evidence="5">Prolyl endopeptidase</fullName>
        <ecNumber evidence="5">3.4.21.-</ecNumber>
    </recommendedName>
</protein>
<keyword evidence="2 5" id="KW-0645">Protease</keyword>
<comment type="caution">
    <text evidence="8">The sequence shown here is derived from an EMBL/GenBank/DDBJ whole genome shotgun (WGS) entry which is preliminary data.</text>
</comment>
<feature type="domain" description="Peptidase S9A N-terminal" evidence="7">
    <location>
        <begin position="84"/>
        <end position="486"/>
    </location>
</feature>
<dbReference type="PANTHER" id="PTHR42881:SF13">
    <property type="entry name" value="PROLYL ENDOPEPTIDASE"/>
    <property type="match status" value="1"/>
</dbReference>
<keyword evidence="4 5" id="KW-0720">Serine protease</keyword>
<dbReference type="InterPro" id="IPR029058">
    <property type="entry name" value="AB_hydrolase_fold"/>
</dbReference>
<dbReference type="Proteomes" id="UP001642484">
    <property type="component" value="Unassembled WGS sequence"/>
</dbReference>
<dbReference type="Pfam" id="PF02897">
    <property type="entry name" value="Peptidase_S9_N"/>
    <property type="match status" value="1"/>
</dbReference>
<evidence type="ECO:0000256" key="1">
    <source>
        <dbReference type="ARBA" id="ARBA00005228"/>
    </source>
</evidence>
<dbReference type="Pfam" id="PF00326">
    <property type="entry name" value="Peptidase_S9"/>
    <property type="match status" value="1"/>
</dbReference>
<sequence>MQLRLVGSIQATHERCAKLCEPRPAPTVDSGLPRGERLRGARWGPGVAGALLAVRRQHLRSGRSARSQAVETLFQSGKAATRSAQADPLCWLEELETPAVRSWVEAQNARSLSQLGDPRHSPLWPRLCETETTDTEADPLRKLPQATEIGGYFYDFWSDASHVRGVWRRTSLESFLTASPVWEVVLDLDELCRAEGESYVWRGFDVEAVQEPPERAMLLLSRGGQDAFVAREFDLTRRAFVEEAEGGFVVPEGKSVVSFCSRDVLLVSGDFGPGTLTNAGYPRCVRVWRRGTRLTSSPLLFEGDAHDHVVFGYVPSKALQVVQRSLNFHAAEWYLREGDGLERPLQKLLVPQDAELSIFKDLLVLHLRSDFQHFPQGAVLVQGAAKALAGGEWQLLWAPERDQHQRSSTLRKLVATRSFLVLQILDLTLQGQLLVFQHDEATQQWRQHWSSSGDDSLVSLSVRAVSCRSDGLWLGRAGFRQPPALFYAEDIAQWKDGNWHWLFEGGGARLVRRLPQLYEAAPVEEMRLEARSADGTLVPFTCLRPRNCGEAPPTLVYAYGGFGIPLLPNYNASIGAAWLERGGQYIEANLRGGGEFGPAWERAGRGALGRLKVYEDLEAVADELVARGLAAPGDLALMGRSNGGLLVANALVREVRGARGARRFRAFVAEVPLTDMRHYHTWLAGHSWLEEYGDPEQKWEELRQISAYHLAQELQARESEDPRALRVLFTTSTRDDRVHPCHARKMVKLLQSLQLPNLQTFLYESQEGGHGGAASIGERALLRTLEYEFLWQSLTS</sequence>
<dbReference type="EC" id="3.4.21.-" evidence="5"/>
<dbReference type="InterPro" id="IPR001375">
    <property type="entry name" value="Peptidase_S9_cat"/>
</dbReference>
<evidence type="ECO:0000313" key="9">
    <source>
        <dbReference type="Proteomes" id="UP001642484"/>
    </source>
</evidence>